<feature type="transmembrane region" description="Helical" evidence="7">
    <location>
        <begin position="235"/>
        <end position="257"/>
    </location>
</feature>
<dbReference type="GO" id="GO:0022857">
    <property type="term" value="F:transmembrane transporter activity"/>
    <property type="evidence" value="ECO:0007669"/>
    <property type="project" value="InterPro"/>
</dbReference>
<keyword evidence="5 7" id="KW-0472">Membrane</keyword>
<feature type="transmembrane region" description="Helical" evidence="7">
    <location>
        <begin position="141"/>
        <end position="159"/>
    </location>
</feature>
<evidence type="ECO:0000256" key="2">
    <source>
        <dbReference type="ARBA" id="ARBA00008335"/>
    </source>
</evidence>
<feature type="transmembrane region" description="Helical" evidence="7">
    <location>
        <begin position="369"/>
        <end position="394"/>
    </location>
</feature>
<evidence type="ECO:0000256" key="4">
    <source>
        <dbReference type="ARBA" id="ARBA00022989"/>
    </source>
</evidence>
<feature type="compositionally biased region" description="Basic and acidic residues" evidence="6">
    <location>
        <begin position="1"/>
        <end position="10"/>
    </location>
</feature>
<dbReference type="SUPFAM" id="SSF103473">
    <property type="entry name" value="MFS general substrate transporter"/>
    <property type="match status" value="1"/>
</dbReference>
<feature type="domain" description="Major facilitator superfamily (MFS) profile" evidence="8">
    <location>
        <begin position="141"/>
        <end position="571"/>
    </location>
</feature>
<dbReference type="Proteomes" id="UP001296104">
    <property type="component" value="Unassembled WGS sequence"/>
</dbReference>
<dbReference type="AlphaFoldDB" id="A0AAI9E4C6"/>
<evidence type="ECO:0000259" key="8">
    <source>
        <dbReference type="PROSITE" id="PS50850"/>
    </source>
</evidence>
<accession>A0AAI9E4C6</accession>
<dbReference type="EMBL" id="CAVMBE010000004">
    <property type="protein sequence ID" value="CAK3823614.1"/>
    <property type="molecule type" value="Genomic_DNA"/>
</dbReference>
<evidence type="ECO:0000256" key="5">
    <source>
        <dbReference type="ARBA" id="ARBA00023136"/>
    </source>
</evidence>
<reference evidence="9" key="1">
    <citation type="submission" date="2023-11" db="EMBL/GenBank/DDBJ databases">
        <authorList>
            <person name="Alioto T."/>
            <person name="Alioto T."/>
            <person name="Gomez Garrido J."/>
        </authorList>
    </citation>
    <scope>NUCLEOTIDE SEQUENCE</scope>
</reference>
<keyword evidence="3 7" id="KW-0812">Transmembrane</keyword>
<evidence type="ECO:0000313" key="9">
    <source>
        <dbReference type="EMBL" id="CAK3823614.1"/>
    </source>
</evidence>
<dbReference type="Gene3D" id="1.20.1250.20">
    <property type="entry name" value="MFS general substrate transporter like domains"/>
    <property type="match status" value="1"/>
</dbReference>
<dbReference type="InterPro" id="IPR036259">
    <property type="entry name" value="MFS_trans_sf"/>
</dbReference>
<comment type="subcellular location">
    <subcellularLocation>
        <location evidence="1">Membrane</location>
        <topology evidence="1">Multi-pass membrane protein</topology>
    </subcellularLocation>
</comment>
<sequence length="578" mass="62688">MSRASSRNDDSIQTPRPDSEPVLQSHLVLRPPTADSISISHRLSNISSVSEWTKRTISCVQEAHIADSLMWFRHGANSPDDSRRDEDDAFRKDSVLDRANLVADKGSAAQDVVDLTDARASAAWRNPDRSLPMNWGNSRKWMHVVVLSWLSFVASLGSLWPAPATPEEMKELRLPSRPIVALTVSSYMLCFAFAPLFLVPLSELYGRVPVYQVSNICLLAFTLGCAFSQTYQQLIIFRCLAGTLGTACLGFGGATVSDLFDPTHAATPMALWAAGSLLGPFLGPVFGGQISQWLSWRWLFRILAGVACFNVFLCLATMRETCEAVLLERRVAEIRSSGGKRQRLSLRAGSMIHPGVYVRRSVLRTLKLLLFHPVVAAVSFSIATFYGVFCLAAITLPFTFSRKYGFNSSQTGLAYLAPLIGLLFGLIIAGLLSTARCQGGHIQKPEDRVSIAVAITAGTLASSGLAMYGWTAHHGIFWAAPLAGLVLFGLGLLPFTLPLQSYLVDCFPNHTASAEAANEIPRSLVTGLLPLAGLALYDNLGFSVGNTLLAGVTAAAILGPIVCKIWGEGLRERFKLEL</sequence>
<name>A0AAI9E4C6_9PEZI</name>
<evidence type="ECO:0000313" key="10">
    <source>
        <dbReference type="Proteomes" id="UP001296104"/>
    </source>
</evidence>
<keyword evidence="4 7" id="KW-1133">Transmembrane helix</keyword>
<proteinExistence type="inferred from homology"/>
<protein>
    <submittedName>
        <fullName evidence="9">Related to multidrug resistant</fullName>
    </submittedName>
</protein>
<gene>
    <name evidence="9" type="ORF">LECACI_7A001219</name>
</gene>
<evidence type="ECO:0000256" key="6">
    <source>
        <dbReference type="SAM" id="MobiDB-lite"/>
    </source>
</evidence>
<evidence type="ECO:0000256" key="1">
    <source>
        <dbReference type="ARBA" id="ARBA00004141"/>
    </source>
</evidence>
<feature type="transmembrane region" description="Helical" evidence="7">
    <location>
        <begin position="210"/>
        <end position="229"/>
    </location>
</feature>
<dbReference type="GO" id="GO:0016020">
    <property type="term" value="C:membrane"/>
    <property type="evidence" value="ECO:0007669"/>
    <property type="project" value="UniProtKB-SubCell"/>
</dbReference>
<feature type="transmembrane region" description="Helical" evidence="7">
    <location>
        <begin position="476"/>
        <end position="499"/>
    </location>
</feature>
<keyword evidence="10" id="KW-1185">Reference proteome</keyword>
<feature type="transmembrane region" description="Helical" evidence="7">
    <location>
        <begin position="298"/>
        <end position="318"/>
    </location>
</feature>
<evidence type="ECO:0000256" key="7">
    <source>
        <dbReference type="SAM" id="Phobius"/>
    </source>
</evidence>
<feature type="transmembrane region" description="Helical" evidence="7">
    <location>
        <begin position="269"/>
        <end position="286"/>
    </location>
</feature>
<dbReference type="PANTHER" id="PTHR23502">
    <property type="entry name" value="MAJOR FACILITATOR SUPERFAMILY"/>
    <property type="match status" value="1"/>
</dbReference>
<dbReference type="PROSITE" id="PS50850">
    <property type="entry name" value="MFS"/>
    <property type="match status" value="1"/>
</dbReference>
<feature type="region of interest" description="Disordered" evidence="6">
    <location>
        <begin position="1"/>
        <end position="24"/>
    </location>
</feature>
<dbReference type="PANTHER" id="PTHR23502:SF68">
    <property type="entry name" value="MULTIDRUG TRANSPORTER, PUTATIVE (AFU_ORTHOLOGUE AFUA_3G01120)-RELATED"/>
    <property type="match status" value="1"/>
</dbReference>
<comment type="similarity">
    <text evidence="2">Belongs to the major facilitator superfamily.</text>
</comment>
<comment type="caution">
    <text evidence="9">The sequence shown here is derived from an EMBL/GenBank/DDBJ whole genome shotgun (WGS) entry which is preliminary data.</text>
</comment>
<dbReference type="Pfam" id="PF07690">
    <property type="entry name" value="MFS_1"/>
    <property type="match status" value="1"/>
</dbReference>
<feature type="transmembrane region" description="Helical" evidence="7">
    <location>
        <begin position="179"/>
        <end position="198"/>
    </location>
</feature>
<organism evidence="9 10">
    <name type="scientific">Lecanosticta acicola</name>
    <dbReference type="NCBI Taxonomy" id="111012"/>
    <lineage>
        <taxon>Eukaryota</taxon>
        <taxon>Fungi</taxon>
        <taxon>Dikarya</taxon>
        <taxon>Ascomycota</taxon>
        <taxon>Pezizomycotina</taxon>
        <taxon>Dothideomycetes</taxon>
        <taxon>Dothideomycetidae</taxon>
        <taxon>Mycosphaerellales</taxon>
        <taxon>Mycosphaerellaceae</taxon>
        <taxon>Lecanosticta</taxon>
    </lineage>
</organism>
<evidence type="ECO:0000256" key="3">
    <source>
        <dbReference type="ARBA" id="ARBA00022692"/>
    </source>
</evidence>
<dbReference type="InterPro" id="IPR020846">
    <property type="entry name" value="MFS_dom"/>
</dbReference>
<dbReference type="InterPro" id="IPR011701">
    <property type="entry name" value="MFS"/>
</dbReference>
<feature type="transmembrane region" description="Helical" evidence="7">
    <location>
        <begin position="549"/>
        <end position="567"/>
    </location>
</feature>
<feature type="transmembrane region" description="Helical" evidence="7">
    <location>
        <begin position="414"/>
        <end position="437"/>
    </location>
</feature>